<evidence type="ECO:0000313" key="1">
    <source>
        <dbReference type="EMBL" id="SNR23355.1"/>
    </source>
</evidence>
<sequence length="31" mass="3408">MSKKAKLVLVLSLVALAYFLFAGDKQPVEVE</sequence>
<dbReference type="EMBL" id="FZNK01000001">
    <property type="protein sequence ID" value="SNR23355.1"/>
    <property type="molecule type" value="Genomic_DNA"/>
</dbReference>
<organism evidence="1 2">
    <name type="scientific">Halorubrum ezzemoulense</name>
    <name type="common">Halorubrum chaoviator</name>
    <dbReference type="NCBI Taxonomy" id="337243"/>
    <lineage>
        <taxon>Archaea</taxon>
        <taxon>Methanobacteriati</taxon>
        <taxon>Methanobacteriota</taxon>
        <taxon>Stenosarchaea group</taxon>
        <taxon>Halobacteria</taxon>
        <taxon>Halobacteriales</taxon>
        <taxon>Haloferacaceae</taxon>
        <taxon>Halorubrum</taxon>
    </lineage>
</organism>
<gene>
    <name evidence="1" type="ORF">SAMN06266787_101120</name>
</gene>
<dbReference type="Proteomes" id="UP000198297">
    <property type="component" value="Unassembled WGS sequence"/>
</dbReference>
<name>A0A238UMU4_HALEZ</name>
<dbReference type="AlphaFoldDB" id="A0A238UMU4"/>
<reference evidence="1 2" key="1">
    <citation type="submission" date="2017-06" db="EMBL/GenBank/DDBJ databases">
        <authorList>
            <person name="Kim H.J."/>
            <person name="Triplett B.A."/>
        </authorList>
    </citation>
    <scope>NUCLEOTIDE SEQUENCE [LARGE SCALE GENOMIC DNA]</scope>
    <source>
        <strain evidence="1 2">DSM 19316</strain>
    </source>
</reference>
<accession>A0A238UMU4</accession>
<protein>
    <submittedName>
        <fullName evidence="1">Uncharacterized protein</fullName>
    </submittedName>
</protein>
<evidence type="ECO:0000313" key="2">
    <source>
        <dbReference type="Proteomes" id="UP000198297"/>
    </source>
</evidence>
<proteinExistence type="predicted"/>